<dbReference type="InterPro" id="IPR008152">
    <property type="entry name" value="Clathrin_a/b/g-adaptin_app_Ig"/>
</dbReference>
<dbReference type="PROSITE" id="PS50180">
    <property type="entry name" value="GAE"/>
    <property type="match status" value="1"/>
</dbReference>
<dbReference type="InterPro" id="IPR008942">
    <property type="entry name" value="ENTH_VHS"/>
</dbReference>
<accession>A0A9P6PP53</accession>
<dbReference type="PROSITE" id="PS50909">
    <property type="entry name" value="GAT"/>
    <property type="match status" value="1"/>
</dbReference>
<feature type="region of interest" description="Disordered" evidence="6">
    <location>
        <begin position="288"/>
        <end position="344"/>
    </location>
</feature>
<evidence type="ECO:0000256" key="3">
    <source>
        <dbReference type="ARBA" id="ARBA00022927"/>
    </source>
</evidence>
<dbReference type="InterPro" id="IPR004152">
    <property type="entry name" value="GAT_dom"/>
</dbReference>
<feature type="region of interest" description="Disordered" evidence="6">
    <location>
        <begin position="378"/>
        <end position="406"/>
    </location>
</feature>
<keyword evidence="3" id="KW-0653">Protein transport</keyword>
<dbReference type="EMBL" id="JAAAJB010000794">
    <property type="protein sequence ID" value="KAG0251070.1"/>
    <property type="molecule type" value="Genomic_DNA"/>
</dbReference>
<evidence type="ECO:0000259" key="9">
    <source>
        <dbReference type="PROSITE" id="PS50909"/>
    </source>
</evidence>
<reference evidence="10" key="1">
    <citation type="journal article" date="2020" name="Fungal Divers.">
        <title>Resolving the Mortierellaceae phylogeny through synthesis of multi-gene phylogenetics and phylogenomics.</title>
        <authorList>
            <person name="Vandepol N."/>
            <person name="Liber J."/>
            <person name="Desiro A."/>
            <person name="Na H."/>
            <person name="Kennedy M."/>
            <person name="Barry K."/>
            <person name="Grigoriev I.V."/>
            <person name="Miller A.N."/>
            <person name="O'Donnell K."/>
            <person name="Stajich J.E."/>
            <person name="Bonito G."/>
        </authorList>
    </citation>
    <scope>NUCLEOTIDE SEQUENCE</scope>
    <source>
        <strain evidence="10">BC1065</strain>
    </source>
</reference>
<dbReference type="GO" id="GO:0005829">
    <property type="term" value="C:cytosol"/>
    <property type="evidence" value="ECO:0007669"/>
    <property type="project" value="GOC"/>
</dbReference>
<dbReference type="InterPro" id="IPR052653">
    <property type="entry name" value="ARF-binding"/>
</dbReference>
<feature type="domain" description="GAT" evidence="9">
    <location>
        <begin position="154"/>
        <end position="280"/>
    </location>
</feature>
<comment type="subcellular location">
    <subcellularLocation>
        <location evidence="1">Golgi apparatus</location>
        <location evidence="1">trans-Golgi network</location>
    </subcellularLocation>
</comment>
<dbReference type="CDD" id="cd14235">
    <property type="entry name" value="GAT_GGA_fungi"/>
    <property type="match status" value="1"/>
</dbReference>
<keyword evidence="4" id="KW-0333">Golgi apparatus</keyword>
<evidence type="ECO:0000256" key="5">
    <source>
        <dbReference type="ARBA" id="ARBA00053552"/>
    </source>
</evidence>
<dbReference type="InterPro" id="IPR008153">
    <property type="entry name" value="GAE_dom"/>
</dbReference>
<feature type="domain" description="VHS" evidence="7">
    <location>
        <begin position="1"/>
        <end position="127"/>
    </location>
</feature>
<dbReference type="GO" id="GO:0043130">
    <property type="term" value="F:ubiquitin binding"/>
    <property type="evidence" value="ECO:0007669"/>
    <property type="project" value="InterPro"/>
</dbReference>
<comment type="function">
    <text evidence="5">May play a role in the regulation of membrane traffic through the trans-Golgi network.</text>
</comment>
<feature type="compositionally biased region" description="Polar residues" evidence="6">
    <location>
        <begin position="290"/>
        <end position="315"/>
    </location>
</feature>
<evidence type="ECO:0000259" key="7">
    <source>
        <dbReference type="PROSITE" id="PS50179"/>
    </source>
</evidence>
<dbReference type="Gene3D" id="1.25.40.90">
    <property type="match status" value="1"/>
</dbReference>
<keyword evidence="11" id="KW-1185">Reference proteome</keyword>
<feature type="compositionally biased region" description="Low complexity" evidence="6">
    <location>
        <begin position="378"/>
        <end position="394"/>
    </location>
</feature>
<dbReference type="GO" id="GO:0043328">
    <property type="term" value="P:protein transport to vacuole involved in ubiquitin-dependent protein catabolic process via the multivesicular body sorting pathway"/>
    <property type="evidence" value="ECO:0007669"/>
    <property type="project" value="TreeGrafter"/>
</dbReference>
<evidence type="ECO:0000313" key="11">
    <source>
        <dbReference type="Proteomes" id="UP000807716"/>
    </source>
</evidence>
<dbReference type="Gene3D" id="2.60.40.1230">
    <property type="match status" value="1"/>
</dbReference>
<dbReference type="Pfam" id="PF02883">
    <property type="entry name" value="Alpha_adaptinC2"/>
    <property type="match status" value="1"/>
</dbReference>
<dbReference type="Gene3D" id="1.20.58.160">
    <property type="match status" value="1"/>
</dbReference>
<dbReference type="SUPFAM" id="SSF48464">
    <property type="entry name" value="ENTH/VHS domain"/>
    <property type="match status" value="1"/>
</dbReference>
<dbReference type="SMART" id="SM00288">
    <property type="entry name" value="VHS"/>
    <property type="match status" value="1"/>
</dbReference>
<dbReference type="FunFam" id="1.25.40.90:FF:000008">
    <property type="entry name" value="VHS domain protein"/>
    <property type="match status" value="1"/>
</dbReference>
<dbReference type="CDD" id="cd16998">
    <property type="entry name" value="VHS_GGA_fungi"/>
    <property type="match status" value="1"/>
</dbReference>
<dbReference type="GO" id="GO:0006895">
    <property type="term" value="P:Golgi to endosome transport"/>
    <property type="evidence" value="ECO:0007669"/>
    <property type="project" value="TreeGrafter"/>
</dbReference>
<proteinExistence type="predicted"/>
<feature type="domain" description="GAE" evidence="8">
    <location>
        <begin position="474"/>
        <end position="590"/>
    </location>
</feature>
<dbReference type="PANTHER" id="PTHR47180">
    <property type="entry name" value="ADP-RIBOSYLATION FACTOR-BINDING PROTEIN GGA1-RELATED"/>
    <property type="match status" value="1"/>
</dbReference>
<dbReference type="GO" id="GO:0005802">
    <property type="term" value="C:trans-Golgi network"/>
    <property type="evidence" value="ECO:0007669"/>
    <property type="project" value="TreeGrafter"/>
</dbReference>
<dbReference type="Proteomes" id="UP000807716">
    <property type="component" value="Unassembled WGS sequence"/>
</dbReference>
<dbReference type="GO" id="GO:0006896">
    <property type="term" value="P:Golgi to vacuole transport"/>
    <property type="evidence" value="ECO:0007669"/>
    <property type="project" value="UniProtKB-ARBA"/>
</dbReference>
<dbReference type="GO" id="GO:0035091">
    <property type="term" value="F:phosphatidylinositol binding"/>
    <property type="evidence" value="ECO:0007669"/>
    <property type="project" value="InterPro"/>
</dbReference>
<evidence type="ECO:0000256" key="1">
    <source>
        <dbReference type="ARBA" id="ARBA00004601"/>
    </source>
</evidence>
<dbReference type="InterPro" id="IPR013041">
    <property type="entry name" value="Clathrin_app_Ig-like_sf"/>
</dbReference>
<dbReference type="AlphaFoldDB" id="A0A9P6PP53"/>
<evidence type="ECO:0000313" key="10">
    <source>
        <dbReference type="EMBL" id="KAG0251070.1"/>
    </source>
</evidence>
<gene>
    <name evidence="10" type="ORF">DFQ27_009024</name>
</gene>
<feature type="compositionally biased region" description="Low complexity" evidence="6">
    <location>
        <begin position="327"/>
        <end position="341"/>
    </location>
</feature>
<dbReference type="PROSITE" id="PS50179">
    <property type="entry name" value="VHS"/>
    <property type="match status" value="1"/>
</dbReference>
<evidence type="ECO:0000256" key="6">
    <source>
        <dbReference type="SAM" id="MobiDB-lite"/>
    </source>
</evidence>
<keyword evidence="2" id="KW-0813">Transport</keyword>
<dbReference type="SUPFAM" id="SSF89009">
    <property type="entry name" value="GAT-like domain"/>
    <property type="match status" value="1"/>
</dbReference>
<comment type="caution">
    <text evidence="10">The sequence shown here is derived from an EMBL/GenBank/DDBJ whole genome shotgun (WGS) entry which is preliminary data.</text>
</comment>
<organism evidence="10 11">
    <name type="scientific">Actinomortierella ambigua</name>
    <dbReference type="NCBI Taxonomy" id="1343610"/>
    <lineage>
        <taxon>Eukaryota</taxon>
        <taxon>Fungi</taxon>
        <taxon>Fungi incertae sedis</taxon>
        <taxon>Mucoromycota</taxon>
        <taxon>Mortierellomycotina</taxon>
        <taxon>Mortierellomycetes</taxon>
        <taxon>Mortierellales</taxon>
        <taxon>Mortierellaceae</taxon>
        <taxon>Actinomortierella</taxon>
    </lineage>
</organism>
<evidence type="ECO:0000256" key="4">
    <source>
        <dbReference type="ARBA" id="ARBA00023034"/>
    </source>
</evidence>
<dbReference type="SUPFAM" id="SSF49348">
    <property type="entry name" value="Clathrin adaptor appendage domain"/>
    <property type="match status" value="1"/>
</dbReference>
<evidence type="ECO:0000259" key="8">
    <source>
        <dbReference type="PROSITE" id="PS50180"/>
    </source>
</evidence>
<dbReference type="InterPro" id="IPR002014">
    <property type="entry name" value="VHS_dom"/>
</dbReference>
<sequence length="592" mass="64349">MSLNLEICDVIKDRQKNTPREAAIYIVRLVNNRNMHVGMLALALLDMCIKNCGHPFHIQIATKEFLNELVRKFPERPLSVPTPVQSRILEMIHEWYLTIAKTSRFKEDLVHIKDMHRLLSFKGYRFPQLRDDSTSVLNPVATLKSPAELEEEDRIAQSAKLQELIRRGRPQDVQAANDLVKKMTGYVSEERPDYKEEAALELEKVHQKAVLLTEMLNDVKPGERIGRNDIFQELLTTCKAAQPKIQKFINEGDDVENMDRLLEINDIINNVMEQYENVKQGRLTKVALPTGSSHNSTAKAGQDSTGNNNTSQAAESSLIDFDGDLGGSPTSSSTSSAGATPKVTGNLMDDLMNLSFNDSAPPPAWGAGGSIMLGGQSISSPAAASSSSRSSTPSIGGGVPLNGSGDSTAPPAYNMFSAPVTSVNPVSVGQVSSGVMIQPQHTASSSSSSSAAAGGFSGGFDEFDFVSNTGAPVKEPAVVTLIDKDGLKIELEVDYVHGDASEMNIKAMFSNRQSSPMSALTLRLAVPKSLQLRLEAQSSQSVPALSTRTVTQVMNIKNPSMQQPVRVRYHVSYQINGRQTDAQGEFNDFPLV</sequence>
<dbReference type="Gene3D" id="1.20.5.170">
    <property type="match status" value="1"/>
</dbReference>
<dbReference type="OrthoDB" id="2018246at2759"/>
<name>A0A9P6PP53_9FUNG</name>
<dbReference type="InterPro" id="IPR038425">
    <property type="entry name" value="GAT_sf"/>
</dbReference>
<protein>
    <submittedName>
        <fullName evidence="10">Uncharacterized protein</fullName>
    </submittedName>
</protein>
<dbReference type="PANTHER" id="PTHR47180:SF1">
    <property type="entry name" value="ADP-RIBOSYLATION FACTOR-BINDING PROTEIN GGA1-RELATED"/>
    <property type="match status" value="1"/>
</dbReference>
<dbReference type="Pfam" id="PF00790">
    <property type="entry name" value="VHS"/>
    <property type="match status" value="1"/>
</dbReference>
<dbReference type="SMART" id="SM00809">
    <property type="entry name" value="Alpha_adaptinC2"/>
    <property type="match status" value="1"/>
</dbReference>
<dbReference type="Pfam" id="PF03127">
    <property type="entry name" value="GAT"/>
    <property type="match status" value="1"/>
</dbReference>
<evidence type="ECO:0000256" key="2">
    <source>
        <dbReference type="ARBA" id="ARBA00022448"/>
    </source>
</evidence>